<protein>
    <submittedName>
        <fullName evidence="1">Uncharacterized protein</fullName>
    </submittedName>
</protein>
<dbReference type="Proteomes" id="UP000234323">
    <property type="component" value="Unassembled WGS sequence"/>
</dbReference>
<reference evidence="1 2" key="1">
    <citation type="submission" date="2015-10" db="EMBL/GenBank/DDBJ databases">
        <title>Genome analyses suggest a sexual origin of heterokaryosis in a supposedly ancient asexual fungus.</title>
        <authorList>
            <person name="Ropars J."/>
            <person name="Sedzielewska K."/>
            <person name="Noel J."/>
            <person name="Charron P."/>
            <person name="Farinelli L."/>
            <person name="Marton T."/>
            <person name="Kruger M."/>
            <person name="Pelin A."/>
            <person name="Brachmann A."/>
            <person name="Corradi N."/>
        </authorList>
    </citation>
    <scope>NUCLEOTIDE SEQUENCE [LARGE SCALE GENOMIC DNA]</scope>
    <source>
        <strain evidence="1 2">A4</strain>
    </source>
</reference>
<name>A0A2I1HIC0_9GLOM</name>
<evidence type="ECO:0000313" key="2">
    <source>
        <dbReference type="Proteomes" id="UP000234323"/>
    </source>
</evidence>
<evidence type="ECO:0000313" key="1">
    <source>
        <dbReference type="EMBL" id="PKY58580.1"/>
    </source>
</evidence>
<dbReference type="AlphaFoldDB" id="A0A2I1HIC0"/>
<comment type="caution">
    <text evidence="1">The sequence shown here is derived from an EMBL/GenBank/DDBJ whole genome shotgun (WGS) entry which is preliminary data.</text>
</comment>
<dbReference type="EMBL" id="LLXI01003081">
    <property type="protein sequence ID" value="PKY58580.1"/>
    <property type="molecule type" value="Genomic_DNA"/>
</dbReference>
<organism evidence="1 2">
    <name type="scientific">Rhizophagus irregularis</name>
    <dbReference type="NCBI Taxonomy" id="588596"/>
    <lineage>
        <taxon>Eukaryota</taxon>
        <taxon>Fungi</taxon>
        <taxon>Fungi incertae sedis</taxon>
        <taxon>Mucoromycota</taxon>
        <taxon>Glomeromycotina</taxon>
        <taxon>Glomeromycetes</taxon>
        <taxon>Glomerales</taxon>
        <taxon>Glomeraceae</taxon>
        <taxon>Rhizophagus</taxon>
    </lineage>
</organism>
<gene>
    <name evidence="1" type="ORF">RhiirA4_480609</name>
</gene>
<sequence>METDFGLETGGEYFQRGKRIFYVRTFINVHFYFFVNFGPELKWGLILARNSEIETGDFGPELKWGPILAQNSEIETGGLIKC</sequence>
<proteinExistence type="predicted"/>
<keyword evidence="2" id="KW-1185">Reference proteome</keyword>
<accession>A0A2I1HIC0</accession>